<sequence>MFIVPINNLKINISELETYLFNNYEKLLFNTNEGKFEIHGDKIYKIKDTEPTNIYTLENSKYSFHIKENDNKKEIFHIPINYKYEKMEVKQYQLHKNSILTLIIENKTNFYFFTKENQITNSVKEDLISFLSILKLYN</sequence>
<name>A0A6C0CHL1_9ZZZZ</name>
<protein>
    <submittedName>
        <fullName evidence="1">Uncharacterized protein</fullName>
    </submittedName>
</protein>
<accession>A0A6C0CHL1</accession>
<organism evidence="1">
    <name type="scientific">viral metagenome</name>
    <dbReference type="NCBI Taxonomy" id="1070528"/>
    <lineage>
        <taxon>unclassified sequences</taxon>
        <taxon>metagenomes</taxon>
        <taxon>organismal metagenomes</taxon>
    </lineage>
</organism>
<reference evidence="1" key="1">
    <citation type="journal article" date="2020" name="Nature">
        <title>Giant virus diversity and host interactions through global metagenomics.</title>
        <authorList>
            <person name="Schulz F."/>
            <person name="Roux S."/>
            <person name="Paez-Espino D."/>
            <person name="Jungbluth S."/>
            <person name="Walsh D.A."/>
            <person name="Denef V.J."/>
            <person name="McMahon K.D."/>
            <person name="Konstantinidis K.T."/>
            <person name="Eloe-Fadrosh E.A."/>
            <person name="Kyrpides N.C."/>
            <person name="Woyke T."/>
        </authorList>
    </citation>
    <scope>NUCLEOTIDE SEQUENCE</scope>
    <source>
        <strain evidence="1">GVMAG-M-3300021185-45</strain>
    </source>
</reference>
<dbReference type="EMBL" id="MN739425">
    <property type="protein sequence ID" value="QHT04276.1"/>
    <property type="molecule type" value="Genomic_DNA"/>
</dbReference>
<evidence type="ECO:0000313" key="1">
    <source>
        <dbReference type="EMBL" id="QHT04276.1"/>
    </source>
</evidence>
<dbReference type="AlphaFoldDB" id="A0A6C0CHL1"/>
<proteinExistence type="predicted"/>